<keyword evidence="2" id="KW-0479">Metal-binding</keyword>
<evidence type="ECO:0000313" key="6">
    <source>
        <dbReference type="EMBL" id="PIR82331.1"/>
    </source>
</evidence>
<dbReference type="GO" id="GO:0006508">
    <property type="term" value="P:proteolysis"/>
    <property type="evidence" value="ECO:0007669"/>
    <property type="project" value="UniProtKB-KW"/>
</dbReference>
<evidence type="ECO:0000256" key="4">
    <source>
        <dbReference type="ARBA" id="ARBA00022833"/>
    </source>
</evidence>
<dbReference type="SMART" id="SM00235">
    <property type="entry name" value="ZnMc"/>
    <property type="match status" value="1"/>
</dbReference>
<keyword evidence="1" id="KW-0645">Protease</keyword>
<dbReference type="AlphaFoldDB" id="A0A2H0U7D5"/>
<proteinExistence type="predicted"/>
<comment type="caution">
    <text evidence="6">The sequence shown here is derived from an EMBL/GenBank/DDBJ whole genome shotgun (WGS) entry which is preliminary data.</text>
</comment>
<dbReference type="InterPro" id="IPR021190">
    <property type="entry name" value="Pept_M10A"/>
</dbReference>
<organism evidence="6 7">
    <name type="scientific">Candidatus Kaiserbacteria bacterium CG10_big_fil_rev_8_21_14_0_10_59_10</name>
    <dbReference type="NCBI Taxonomy" id="1974612"/>
    <lineage>
        <taxon>Bacteria</taxon>
        <taxon>Candidatus Kaiseribacteriota</taxon>
    </lineage>
</organism>
<evidence type="ECO:0000259" key="5">
    <source>
        <dbReference type="SMART" id="SM00235"/>
    </source>
</evidence>
<accession>A0A2H0U7D5</accession>
<evidence type="ECO:0000313" key="7">
    <source>
        <dbReference type="Proteomes" id="UP000231379"/>
    </source>
</evidence>
<protein>
    <recommendedName>
        <fullName evidence="5">Peptidase metallopeptidase domain-containing protein</fullName>
    </recommendedName>
</protein>
<keyword evidence="3" id="KW-0378">Hydrolase</keyword>
<dbReference type="InterPro" id="IPR001818">
    <property type="entry name" value="Pept_M10_metallopeptidase"/>
</dbReference>
<dbReference type="InterPro" id="IPR024079">
    <property type="entry name" value="MetalloPept_cat_dom_sf"/>
</dbReference>
<dbReference type="GO" id="GO:0031012">
    <property type="term" value="C:extracellular matrix"/>
    <property type="evidence" value="ECO:0007669"/>
    <property type="project" value="InterPro"/>
</dbReference>
<dbReference type="Pfam" id="PF00413">
    <property type="entry name" value="Peptidase_M10"/>
    <property type="match status" value="1"/>
</dbReference>
<dbReference type="GO" id="GO:0004222">
    <property type="term" value="F:metalloendopeptidase activity"/>
    <property type="evidence" value="ECO:0007669"/>
    <property type="project" value="InterPro"/>
</dbReference>
<dbReference type="InterPro" id="IPR006026">
    <property type="entry name" value="Peptidase_Metallo"/>
</dbReference>
<sequence length="250" mass="27016">MVDAGSRHREGKDMRTSPVRLLLCASIACAGFIAESSAQVSEPRSLLIRYKEHVAMKWGEPSFGTGAKVTYAFVRHSVRIENGLQRNGVCTEIAPLGKVFALPMRVLMEETRAALARWAAVTNLDFVEVAQTNAEILIGSLPHESGAPHGIKSRVNLVATPPSSGNVSTIRKAAICLRQDVSWTLGGGGWDVRVALTHELGHVIGIDHPEHVAPGEGKEWPVMHNRFAPSPELTRSDIVGAVSLYGARVF</sequence>
<keyword evidence="4" id="KW-0862">Zinc</keyword>
<name>A0A2H0U7D5_9BACT</name>
<evidence type="ECO:0000256" key="2">
    <source>
        <dbReference type="ARBA" id="ARBA00022723"/>
    </source>
</evidence>
<evidence type="ECO:0000256" key="3">
    <source>
        <dbReference type="ARBA" id="ARBA00022801"/>
    </source>
</evidence>
<feature type="domain" description="Peptidase metallopeptidase" evidence="5">
    <location>
        <begin position="67"/>
        <end position="247"/>
    </location>
</feature>
<dbReference type="Proteomes" id="UP000231379">
    <property type="component" value="Unassembled WGS sequence"/>
</dbReference>
<dbReference type="PRINTS" id="PR00138">
    <property type="entry name" value="MATRIXIN"/>
</dbReference>
<dbReference type="GO" id="GO:0008270">
    <property type="term" value="F:zinc ion binding"/>
    <property type="evidence" value="ECO:0007669"/>
    <property type="project" value="InterPro"/>
</dbReference>
<dbReference type="SUPFAM" id="SSF55486">
    <property type="entry name" value="Metalloproteases ('zincins'), catalytic domain"/>
    <property type="match status" value="1"/>
</dbReference>
<reference evidence="7" key="1">
    <citation type="submission" date="2017-09" db="EMBL/GenBank/DDBJ databases">
        <title>Depth-based differentiation of microbial function through sediment-hosted aquifers and enrichment of novel symbionts in the deep terrestrial subsurface.</title>
        <authorList>
            <person name="Probst A.J."/>
            <person name="Ladd B."/>
            <person name="Jarett J.K."/>
            <person name="Geller-Mcgrath D.E."/>
            <person name="Sieber C.M.K."/>
            <person name="Emerson J.B."/>
            <person name="Anantharaman K."/>
            <person name="Thomas B.C."/>
            <person name="Malmstrom R."/>
            <person name="Stieglmeier M."/>
            <person name="Klingl A."/>
            <person name="Woyke T."/>
            <person name="Ryan C.M."/>
            <person name="Banfield J.F."/>
        </authorList>
    </citation>
    <scope>NUCLEOTIDE SEQUENCE [LARGE SCALE GENOMIC DNA]</scope>
</reference>
<evidence type="ECO:0000256" key="1">
    <source>
        <dbReference type="ARBA" id="ARBA00022670"/>
    </source>
</evidence>
<dbReference type="EMBL" id="PFBM01000017">
    <property type="protein sequence ID" value="PIR82331.1"/>
    <property type="molecule type" value="Genomic_DNA"/>
</dbReference>
<dbReference type="Gene3D" id="3.40.390.10">
    <property type="entry name" value="Collagenase (Catalytic Domain)"/>
    <property type="match status" value="1"/>
</dbReference>
<gene>
    <name evidence="6" type="ORF">COU20_02810</name>
</gene>